<feature type="signal peptide" evidence="1">
    <location>
        <begin position="1"/>
        <end position="20"/>
    </location>
</feature>
<protein>
    <submittedName>
        <fullName evidence="2">Uncharacterized protein</fullName>
    </submittedName>
</protein>
<accession>A0ABR3K101</accession>
<evidence type="ECO:0000256" key="1">
    <source>
        <dbReference type="SAM" id="SignalP"/>
    </source>
</evidence>
<keyword evidence="3" id="KW-1185">Reference proteome</keyword>
<comment type="caution">
    <text evidence="2">The sequence shown here is derived from an EMBL/GenBank/DDBJ whole genome shotgun (WGS) entry which is preliminary data.</text>
</comment>
<keyword evidence="1" id="KW-0732">Signal</keyword>
<reference evidence="3" key="1">
    <citation type="submission" date="2024-06" db="EMBL/GenBank/DDBJ databases">
        <title>Multi-omics analyses provide insights into the biosynthesis of the anticancer antibiotic pleurotin in Hohenbuehelia grisea.</title>
        <authorList>
            <person name="Weaver J.A."/>
            <person name="Alberti F."/>
        </authorList>
    </citation>
    <scope>NUCLEOTIDE SEQUENCE [LARGE SCALE GENOMIC DNA]</scope>
    <source>
        <strain evidence="3">T-177</strain>
    </source>
</reference>
<name>A0ABR3K101_9AGAR</name>
<evidence type="ECO:0000313" key="3">
    <source>
        <dbReference type="Proteomes" id="UP001556367"/>
    </source>
</evidence>
<gene>
    <name evidence="2" type="ORF">HGRIS_006058</name>
</gene>
<proteinExistence type="predicted"/>
<organism evidence="2 3">
    <name type="scientific">Hohenbuehelia grisea</name>
    <dbReference type="NCBI Taxonomy" id="104357"/>
    <lineage>
        <taxon>Eukaryota</taxon>
        <taxon>Fungi</taxon>
        <taxon>Dikarya</taxon>
        <taxon>Basidiomycota</taxon>
        <taxon>Agaricomycotina</taxon>
        <taxon>Agaricomycetes</taxon>
        <taxon>Agaricomycetidae</taxon>
        <taxon>Agaricales</taxon>
        <taxon>Pleurotineae</taxon>
        <taxon>Pleurotaceae</taxon>
        <taxon>Hohenbuehelia</taxon>
    </lineage>
</organism>
<sequence length="61" mass="6615">MRTSSIFAVVLAFVTPAVFAAALKPMASRDIDLKFDDAPAPPAAPIVNRIIFVNEEPEDTR</sequence>
<feature type="chain" id="PRO_5045243379" evidence="1">
    <location>
        <begin position="21"/>
        <end position="61"/>
    </location>
</feature>
<evidence type="ECO:0000313" key="2">
    <source>
        <dbReference type="EMBL" id="KAL0961075.1"/>
    </source>
</evidence>
<dbReference type="EMBL" id="JASNQZ010000001">
    <property type="protein sequence ID" value="KAL0961075.1"/>
    <property type="molecule type" value="Genomic_DNA"/>
</dbReference>
<dbReference type="Proteomes" id="UP001556367">
    <property type="component" value="Unassembled WGS sequence"/>
</dbReference>